<dbReference type="GO" id="GO:0004493">
    <property type="term" value="F:methylmalonyl-CoA epimerase activity"/>
    <property type="evidence" value="ECO:0007669"/>
    <property type="project" value="TreeGrafter"/>
</dbReference>
<dbReference type="Pfam" id="PF00903">
    <property type="entry name" value="Glyoxalase"/>
    <property type="match status" value="1"/>
</dbReference>
<sequence length="135" mass="15176">MDIKRIDHIVLTVKDIDVTLDFYTGVLGMEAATITRKNSVRDMQVLKFGNQRMNLHEYGNERQPNAAQALPGSQDLCFVVDVSIDNVIARLEKLNIKIEFGPVIIPGAVGQMESVFIRDPRCEPWSAKHGVSRPR</sequence>
<accession>A0A9Q6LQJ5</accession>
<evidence type="ECO:0000256" key="1">
    <source>
        <dbReference type="ARBA" id="ARBA00022723"/>
    </source>
</evidence>
<dbReference type="RefSeq" id="WP_054300537.1">
    <property type="nucleotide sequence ID" value="NZ_CP012413.1"/>
</dbReference>
<dbReference type="InterPro" id="IPR029068">
    <property type="entry name" value="Glyas_Bleomycin-R_OHBP_Dase"/>
</dbReference>
<protein>
    <submittedName>
        <fullName evidence="2">Virulence protein</fullName>
    </submittedName>
</protein>
<dbReference type="PANTHER" id="PTHR43048:SF3">
    <property type="entry name" value="METHYLMALONYL-COA EPIMERASE, MITOCHONDRIAL"/>
    <property type="match status" value="1"/>
</dbReference>
<dbReference type="PROSITE" id="PS00934">
    <property type="entry name" value="GLYOXALASE_I_1"/>
    <property type="match status" value="1"/>
</dbReference>
<dbReference type="AlphaFoldDB" id="A0A9Q6LQJ5"/>
<evidence type="ECO:0000313" key="3">
    <source>
        <dbReference type="Proteomes" id="UP000422232"/>
    </source>
</evidence>
<dbReference type="GO" id="GO:0046491">
    <property type="term" value="P:L-methylmalonyl-CoA metabolic process"/>
    <property type="evidence" value="ECO:0007669"/>
    <property type="project" value="TreeGrafter"/>
</dbReference>
<keyword evidence="1" id="KW-0479">Metal-binding</keyword>
<reference evidence="2 3" key="1">
    <citation type="submission" date="2019-04" db="EMBL/GenBank/DDBJ databases">
        <title>Complete genome sequencing of Piscirickettsia salmonis strain Psal-009.</title>
        <authorList>
            <person name="Schober I."/>
            <person name="Bunk B."/>
            <person name="Sproer C."/>
            <person name="Carril G.P."/>
            <person name="Riedel T."/>
            <person name="Flores-Herrera P.A."/>
            <person name="Nourdin-Galindo G."/>
            <person name="Marshall S.H."/>
            <person name="Overmann J."/>
        </authorList>
    </citation>
    <scope>NUCLEOTIDE SEQUENCE [LARGE SCALE GENOMIC DNA]</scope>
    <source>
        <strain evidence="2 3">Psal-009</strain>
    </source>
</reference>
<dbReference type="PROSITE" id="PS51819">
    <property type="entry name" value="VOC"/>
    <property type="match status" value="1"/>
</dbReference>
<dbReference type="Gene3D" id="3.10.180.10">
    <property type="entry name" value="2,3-Dihydroxybiphenyl 1,2-Dioxygenase, domain 1"/>
    <property type="match status" value="1"/>
</dbReference>
<dbReference type="InterPro" id="IPR051785">
    <property type="entry name" value="MMCE/EMCE_epimerase"/>
</dbReference>
<dbReference type="GO" id="GO:0004462">
    <property type="term" value="F:lactoylglutathione lyase activity"/>
    <property type="evidence" value="ECO:0007669"/>
    <property type="project" value="InterPro"/>
</dbReference>
<gene>
    <name evidence="2" type="ORF">Psal009_00213</name>
</gene>
<dbReference type="Proteomes" id="UP000422232">
    <property type="component" value="Chromosome"/>
</dbReference>
<organism evidence="2 3">
    <name type="scientific">Piscirickettsia salmonis</name>
    <dbReference type="NCBI Taxonomy" id="1238"/>
    <lineage>
        <taxon>Bacteria</taxon>
        <taxon>Pseudomonadati</taxon>
        <taxon>Pseudomonadota</taxon>
        <taxon>Gammaproteobacteria</taxon>
        <taxon>Thiotrichales</taxon>
        <taxon>Piscirickettsiaceae</taxon>
        <taxon>Piscirickettsia</taxon>
    </lineage>
</organism>
<dbReference type="SUPFAM" id="SSF54593">
    <property type="entry name" value="Glyoxalase/Bleomycin resistance protein/Dihydroxybiphenyl dioxygenase"/>
    <property type="match status" value="1"/>
</dbReference>
<name>A0A9Q6LQJ5_PISSA</name>
<dbReference type="InterPro" id="IPR018146">
    <property type="entry name" value="Glyoxalase_1_CS"/>
</dbReference>
<proteinExistence type="predicted"/>
<keyword evidence="3" id="KW-1185">Reference proteome</keyword>
<dbReference type="EMBL" id="CP038908">
    <property type="protein sequence ID" value="QGO04353.1"/>
    <property type="molecule type" value="Genomic_DNA"/>
</dbReference>
<dbReference type="PANTHER" id="PTHR43048">
    <property type="entry name" value="METHYLMALONYL-COA EPIMERASE"/>
    <property type="match status" value="1"/>
</dbReference>
<dbReference type="GO" id="GO:0046872">
    <property type="term" value="F:metal ion binding"/>
    <property type="evidence" value="ECO:0007669"/>
    <property type="project" value="UniProtKB-KW"/>
</dbReference>
<evidence type="ECO:0000313" key="2">
    <source>
        <dbReference type="EMBL" id="QGO04353.1"/>
    </source>
</evidence>
<dbReference type="InterPro" id="IPR004360">
    <property type="entry name" value="Glyas_Fos-R_dOase_dom"/>
</dbReference>
<dbReference type="InterPro" id="IPR037523">
    <property type="entry name" value="VOC_core"/>
</dbReference>